<dbReference type="PANTHER" id="PTHR33204">
    <property type="entry name" value="TRANSCRIPTIONAL REGULATOR, MARR FAMILY"/>
    <property type="match status" value="1"/>
</dbReference>
<keyword evidence="2" id="KW-0238">DNA-binding</keyword>
<dbReference type="PANTHER" id="PTHR33204:SF18">
    <property type="entry name" value="TRANSCRIPTIONAL REGULATORY PROTEIN"/>
    <property type="match status" value="1"/>
</dbReference>
<dbReference type="SUPFAM" id="SSF46785">
    <property type="entry name" value="Winged helix' DNA-binding domain"/>
    <property type="match status" value="1"/>
</dbReference>
<dbReference type="EMBL" id="SLWN01000008">
    <property type="protein sequence ID" value="TCO24950.1"/>
    <property type="molecule type" value="Genomic_DNA"/>
</dbReference>
<comment type="caution">
    <text evidence="6">The sequence shown here is derived from an EMBL/GenBank/DDBJ whole genome shotgun (WGS) entry which is preliminary data.</text>
</comment>
<dbReference type="AlphaFoldDB" id="A0A4R2HFI6"/>
<feature type="compositionally biased region" description="Basic and acidic residues" evidence="4">
    <location>
        <begin position="131"/>
        <end position="147"/>
    </location>
</feature>
<gene>
    <name evidence="6" type="ORF">EV652_108487</name>
</gene>
<dbReference type="RefSeq" id="WP_132211731.1">
    <property type="nucleotide sequence ID" value="NZ_SLWN01000008.1"/>
</dbReference>
<proteinExistence type="predicted"/>
<dbReference type="Proteomes" id="UP000294508">
    <property type="component" value="Unassembled WGS sequence"/>
</dbReference>
<dbReference type="PROSITE" id="PS51118">
    <property type="entry name" value="HTH_HXLR"/>
    <property type="match status" value="1"/>
</dbReference>
<keyword evidence="1" id="KW-0805">Transcription regulation</keyword>
<keyword evidence="3" id="KW-0804">Transcription</keyword>
<dbReference type="InterPro" id="IPR002577">
    <property type="entry name" value="HTH_HxlR"/>
</dbReference>
<evidence type="ECO:0000256" key="4">
    <source>
        <dbReference type="SAM" id="MobiDB-lite"/>
    </source>
</evidence>
<name>A0A4R2HFI6_9ACTN</name>
<sequence length="169" mass="18663">MTTHRSACPLNLAVEVLGDRWSLLVLRDVMFAGRRHYRELLLASDEHISTKLLADRLRSLTAAGLLTRVADPTHRQKGIYSLTERSIGLLPTLVQLGVWSHRELSASDELSRYAETLARGGPELQASFMDDLRETHLGADARRRPSEDSPSVAQALAAYDAETTDGSPD</sequence>
<accession>A0A4R2HFI6</accession>
<dbReference type="Pfam" id="PF01638">
    <property type="entry name" value="HxlR"/>
    <property type="match status" value="1"/>
</dbReference>
<keyword evidence="7" id="KW-1185">Reference proteome</keyword>
<evidence type="ECO:0000313" key="7">
    <source>
        <dbReference type="Proteomes" id="UP000294508"/>
    </source>
</evidence>
<evidence type="ECO:0000256" key="2">
    <source>
        <dbReference type="ARBA" id="ARBA00023125"/>
    </source>
</evidence>
<evidence type="ECO:0000256" key="3">
    <source>
        <dbReference type="ARBA" id="ARBA00023163"/>
    </source>
</evidence>
<dbReference type="Gene3D" id="1.10.10.10">
    <property type="entry name" value="Winged helix-like DNA-binding domain superfamily/Winged helix DNA-binding domain"/>
    <property type="match status" value="1"/>
</dbReference>
<organism evidence="6 7">
    <name type="scientific">Kribbella steppae</name>
    <dbReference type="NCBI Taxonomy" id="2512223"/>
    <lineage>
        <taxon>Bacteria</taxon>
        <taxon>Bacillati</taxon>
        <taxon>Actinomycetota</taxon>
        <taxon>Actinomycetes</taxon>
        <taxon>Propionibacteriales</taxon>
        <taxon>Kribbellaceae</taxon>
        <taxon>Kribbella</taxon>
    </lineage>
</organism>
<dbReference type="InterPro" id="IPR036390">
    <property type="entry name" value="WH_DNA-bd_sf"/>
</dbReference>
<evidence type="ECO:0000256" key="1">
    <source>
        <dbReference type="ARBA" id="ARBA00023015"/>
    </source>
</evidence>
<evidence type="ECO:0000259" key="5">
    <source>
        <dbReference type="PROSITE" id="PS51118"/>
    </source>
</evidence>
<reference evidence="6 7" key="1">
    <citation type="journal article" date="2015" name="Stand. Genomic Sci.">
        <title>Genomic Encyclopedia of Bacterial and Archaeal Type Strains, Phase III: the genomes of soil and plant-associated and newly described type strains.</title>
        <authorList>
            <person name="Whitman W.B."/>
            <person name="Woyke T."/>
            <person name="Klenk H.P."/>
            <person name="Zhou Y."/>
            <person name="Lilburn T.G."/>
            <person name="Beck B.J."/>
            <person name="De Vos P."/>
            <person name="Vandamme P."/>
            <person name="Eisen J.A."/>
            <person name="Garrity G."/>
            <person name="Hugenholtz P."/>
            <person name="Kyrpides N.C."/>
        </authorList>
    </citation>
    <scope>NUCLEOTIDE SEQUENCE [LARGE SCALE GENOMIC DNA]</scope>
    <source>
        <strain evidence="6 7">VKM Ac-2572</strain>
    </source>
</reference>
<dbReference type="GO" id="GO:0003677">
    <property type="term" value="F:DNA binding"/>
    <property type="evidence" value="ECO:0007669"/>
    <property type="project" value="UniProtKB-KW"/>
</dbReference>
<feature type="region of interest" description="Disordered" evidence="4">
    <location>
        <begin position="131"/>
        <end position="169"/>
    </location>
</feature>
<dbReference type="InterPro" id="IPR036388">
    <property type="entry name" value="WH-like_DNA-bd_sf"/>
</dbReference>
<evidence type="ECO:0000313" key="6">
    <source>
        <dbReference type="EMBL" id="TCO24950.1"/>
    </source>
</evidence>
<dbReference type="OrthoDB" id="9792527at2"/>
<feature type="domain" description="HTH hxlR-type" evidence="5">
    <location>
        <begin position="8"/>
        <end position="108"/>
    </location>
</feature>
<protein>
    <submittedName>
        <fullName evidence="6">HxlR family transcriptional regulator</fullName>
    </submittedName>
</protein>